<dbReference type="EMBL" id="CABFWE030000008">
    <property type="protein sequence ID" value="CAD7046918.1"/>
    <property type="molecule type" value="Genomic_DNA"/>
</dbReference>
<reference evidence="2 3" key="1">
    <citation type="submission" date="2020-11" db="EMBL/GenBank/DDBJ databases">
        <authorList>
            <person name="Lassalle F."/>
        </authorList>
    </citation>
    <scope>NUCLEOTIDE SEQUENCE [LARGE SCALE GENOMIC DNA]</scope>
    <source>
        <strain evidence="2 3">AB21</strain>
    </source>
</reference>
<organism evidence="2 3">
    <name type="scientific">Pseudorhizobium halotolerans</name>
    <dbReference type="NCBI Taxonomy" id="1233081"/>
    <lineage>
        <taxon>Bacteria</taxon>
        <taxon>Pseudomonadati</taxon>
        <taxon>Pseudomonadota</taxon>
        <taxon>Alphaproteobacteria</taxon>
        <taxon>Hyphomicrobiales</taxon>
        <taxon>Rhizobiaceae</taxon>
        <taxon>Rhizobium/Agrobacterium group</taxon>
        <taxon>Pseudorhizobium</taxon>
    </lineage>
</organism>
<name>A0ABM8PT56_9HYPH</name>
<sequence>MSSTTVKLITFAHPFRIPGMDRDHPAGTFELRISREPLDVSWEAYHETVTLMLASGGLVEAWNVNAAELEAALSRDASAGNDSRTAQEGQAPSATAGIRQASADDVRDLEEFYRSNNGDRWFLETDVRTSQSMILHRGNQSSGGHETQTSISDFLARKPAGPEQAALRAILDANTQITAGETQH</sequence>
<dbReference type="RefSeq" id="WP_142588841.1">
    <property type="nucleotide sequence ID" value="NZ_CABFWE030000008.1"/>
</dbReference>
<evidence type="ECO:0000313" key="3">
    <source>
        <dbReference type="Proteomes" id="UP000601041"/>
    </source>
</evidence>
<protein>
    <submittedName>
        <fullName evidence="2">Uncharacterized protein</fullName>
    </submittedName>
</protein>
<accession>A0ABM8PT56</accession>
<feature type="region of interest" description="Disordered" evidence="1">
    <location>
        <begin position="77"/>
        <end position="101"/>
    </location>
</feature>
<dbReference type="Proteomes" id="UP000601041">
    <property type="component" value="Unassembled WGS sequence"/>
</dbReference>
<comment type="caution">
    <text evidence="2">The sequence shown here is derived from an EMBL/GenBank/DDBJ whole genome shotgun (WGS) entry which is preliminary data.</text>
</comment>
<proteinExistence type="predicted"/>
<gene>
    <name evidence="2" type="ORF">RHAB21_03740</name>
</gene>
<feature type="compositionally biased region" description="Polar residues" evidence="1">
    <location>
        <begin position="80"/>
        <end position="93"/>
    </location>
</feature>
<evidence type="ECO:0000256" key="1">
    <source>
        <dbReference type="SAM" id="MobiDB-lite"/>
    </source>
</evidence>
<keyword evidence="3" id="KW-1185">Reference proteome</keyword>
<evidence type="ECO:0000313" key="2">
    <source>
        <dbReference type="EMBL" id="CAD7046918.1"/>
    </source>
</evidence>